<proteinExistence type="predicted"/>
<evidence type="ECO:0000313" key="1">
    <source>
        <dbReference type="EMBL" id="KAJ4434451.1"/>
    </source>
</evidence>
<sequence>MAGLCEGGNEPPGSLKASKLEHIKTLEKIQKQALKCCRKNSPLKWDTLKDRRTRIRLCALFKTYRVGTINRIFELEKKKKKKKKNKKKVKKKTKKKWDILSATLTITDQIRTDKTNHESTCEERRRKSLCLEVRRRAR</sequence>
<protein>
    <submittedName>
        <fullName evidence="1">Uncharacterized protein</fullName>
    </submittedName>
</protein>
<name>A0ABQ8SL61_PERAM</name>
<dbReference type="EMBL" id="JAJSOF020000025">
    <property type="protein sequence ID" value="KAJ4434451.1"/>
    <property type="molecule type" value="Genomic_DNA"/>
</dbReference>
<reference evidence="1 2" key="1">
    <citation type="journal article" date="2022" name="Allergy">
        <title>Genome assembly and annotation of Periplaneta americana reveal a comprehensive cockroach allergen profile.</title>
        <authorList>
            <person name="Wang L."/>
            <person name="Xiong Q."/>
            <person name="Saelim N."/>
            <person name="Wang L."/>
            <person name="Nong W."/>
            <person name="Wan A.T."/>
            <person name="Shi M."/>
            <person name="Liu X."/>
            <person name="Cao Q."/>
            <person name="Hui J.H.L."/>
            <person name="Sookrung N."/>
            <person name="Leung T.F."/>
            <person name="Tungtrongchitr A."/>
            <person name="Tsui S.K.W."/>
        </authorList>
    </citation>
    <scope>NUCLEOTIDE SEQUENCE [LARGE SCALE GENOMIC DNA]</scope>
    <source>
        <strain evidence="1">PWHHKU_190912</strain>
    </source>
</reference>
<dbReference type="Proteomes" id="UP001148838">
    <property type="component" value="Unassembled WGS sequence"/>
</dbReference>
<organism evidence="1 2">
    <name type="scientific">Periplaneta americana</name>
    <name type="common">American cockroach</name>
    <name type="synonym">Blatta americana</name>
    <dbReference type="NCBI Taxonomy" id="6978"/>
    <lineage>
        <taxon>Eukaryota</taxon>
        <taxon>Metazoa</taxon>
        <taxon>Ecdysozoa</taxon>
        <taxon>Arthropoda</taxon>
        <taxon>Hexapoda</taxon>
        <taxon>Insecta</taxon>
        <taxon>Pterygota</taxon>
        <taxon>Neoptera</taxon>
        <taxon>Polyneoptera</taxon>
        <taxon>Dictyoptera</taxon>
        <taxon>Blattodea</taxon>
        <taxon>Blattoidea</taxon>
        <taxon>Blattidae</taxon>
        <taxon>Blattinae</taxon>
        <taxon>Periplaneta</taxon>
    </lineage>
</organism>
<keyword evidence="2" id="KW-1185">Reference proteome</keyword>
<accession>A0ABQ8SL61</accession>
<evidence type="ECO:0000313" key="2">
    <source>
        <dbReference type="Proteomes" id="UP001148838"/>
    </source>
</evidence>
<gene>
    <name evidence="1" type="ORF">ANN_23013</name>
</gene>
<comment type="caution">
    <text evidence="1">The sequence shown here is derived from an EMBL/GenBank/DDBJ whole genome shotgun (WGS) entry which is preliminary data.</text>
</comment>